<dbReference type="InterPro" id="IPR001604">
    <property type="entry name" value="Endo_G_ENPP1-like_dom"/>
</dbReference>
<name>A0A8D3BAX5_SCOMX</name>
<dbReference type="GeneTree" id="ENSGT01030000234592"/>
<dbReference type="InterPro" id="IPR039015">
    <property type="entry name" value="ENDOD1"/>
</dbReference>
<dbReference type="GO" id="GO:0016787">
    <property type="term" value="F:hydrolase activity"/>
    <property type="evidence" value="ECO:0007669"/>
    <property type="project" value="InterPro"/>
</dbReference>
<evidence type="ECO:0000313" key="4">
    <source>
        <dbReference type="Ensembl" id="ENSSMAP00000031309.2"/>
    </source>
</evidence>
<evidence type="ECO:0000259" key="2">
    <source>
        <dbReference type="SMART" id="SM00477"/>
    </source>
</evidence>
<dbReference type="Pfam" id="PF01223">
    <property type="entry name" value="Endonuclease_NS"/>
    <property type="match status" value="1"/>
</dbReference>
<dbReference type="Proteomes" id="UP000694558">
    <property type="component" value="Chromosome 13"/>
</dbReference>
<accession>A0A8D3BAX5</accession>
<dbReference type="PANTHER" id="PTHR21472">
    <property type="entry name" value="ENDONUCLEASE DOMAIN-CONTAINING 1 PROTEIN ENDOD1"/>
    <property type="match status" value="1"/>
</dbReference>
<feature type="domain" description="ENPP1-3/EXOG-like endonuclease/phosphodiesterase" evidence="2">
    <location>
        <begin position="107"/>
        <end position="309"/>
    </location>
</feature>
<dbReference type="PANTHER" id="PTHR21472:SF18">
    <property type="entry name" value="ENDONUCLEASE DOMAIN-CONTAINING 1 PROTEIN"/>
    <property type="match status" value="1"/>
</dbReference>
<dbReference type="AlphaFoldDB" id="A0A8D3BAX5"/>
<dbReference type="Gene3D" id="3.40.570.10">
    <property type="entry name" value="Extracellular Endonuclease, subunit A"/>
    <property type="match status" value="1"/>
</dbReference>
<dbReference type="InterPro" id="IPR044929">
    <property type="entry name" value="DNA/RNA_non-sp_Endonuclease_sf"/>
</dbReference>
<evidence type="ECO:0008006" key="6">
    <source>
        <dbReference type="Google" id="ProtNLM"/>
    </source>
</evidence>
<keyword evidence="1" id="KW-0472">Membrane</keyword>
<feature type="domain" description="DNA/RNA non-specific endonuclease/pyrophosphatase/phosphodiesterase" evidence="3">
    <location>
        <begin position="106"/>
        <end position="309"/>
    </location>
</feature>
<reference evidence="4" key="1">
    <citation type="submission" date="2023-05" db="EMBL/GenBank/DDBJ databases">
        <title>High-quality long-read genome of Scophthalmus maximus.</title>
        <authorList>
            <person name="Lien S."/>
            <person name="Martinez P."/>
        </authorList>
    </citation>
    <scope>NUCLEOTIDE SEQUENCE [LARGE SCALE GENOMIC DNA]</scope>
</reference>
<protein>
    <recommendedName>
        <fullName evidence="6">Endonuclease domain-containing 1 protein-like</fullName>
    </recommendedName>
</protein>
<sequence length="346" mass="39517">MDTTEIYNYNYSTLDFSQRGSLCLLTSLSSRCIYIYTAALLCRMSQRKMLQFSTGALLLLLHWFGGLVLGEVDKDFSSCLDFFHDRTPPQGINEAGYQPICQRHKNQYHFASLYNRQHRAPLYSAYTLGPADGKRPDSTWMYEPQLAFSRASSEMSPFNIPVDQNVIETQAVLEDYRNSNFTKGHLNPSMHQKTIEDRKATFTLTNIVPQRADSNSGPWNGLEREVLRKFKAFCVGPMYVITGAMPYKSEARWINSRVSVPEYMWSAYCCPSYKSDLPGSVQPFFPTYAAVGRNDRDSGEEIVPVNIKVRKSVRGYDVRRMTLETLEGILRQRLSMPISLFAGQCQ</sequence>
<organism evidence="4 5">
    <name type="scientific">Scophthalmus maximus</name>
    <name type="common">Turbot</name>
    <name type="synonym">Psetta maxima</name>
    <dbReference type="NCBI Taxonomy" id="52904"/>
    <lineage>
        <taxon>Eukaryota</taxon>
        <taxon>Metazoa</taxon>
        <taxon>Chordata</taxon>
        <taxon>Craniata</taxon>
        <taxon>Vertebrata</taxon>
        <taxon>Euteleostomi</taxon>
        <taxon>Actinopterygii</taxon>
        <taxon>Neopterygii</taxon>
        <taxon>Teleostei</taxon>
        <taxon>Neoteleostei</taxon>
        <taxon>Acanthomorphata</taxon>
        <taxon>Carangaria</taxon>
        <taxon>Pleuronectiformes</taxon>
        <taxon>Pleuronectoidei</taxon>
        <taxon>Scophthalmidae</taxon>
        <taxon>Scophthalmus</taxon>
    </lineage>
</organism>
<dbReference type="SMART" id="SM00892">
    <property type="entry name" value="Endonuclease_NS"/>
    <property type="match status" value="1"/>
</dbReference>
<dbReference type="InterPro" id="IPR020821">
    <property type="entry name" value="ENPP1-3/EXOG-like_nuc-like"/>
</dbReference>
<evidence type="ECO:0000256" key="1">
    <source>
        <dbReference type="SAM" id="Phobius"/>
    </source>
</evidence>
<reference evidence="4" key="2">
    <citation type="submission" date="2025-08" db="UniProtKB">
        <authorList>
            <consortium name="Ensembl"/>
        </authorList>
    </citation>
    <scope>IDENTIFICATION</scope>
</reference>
<dbReference type="InterPro" id="IPR044925">
    <property type="entry name" value="His-Me_finger_sf"/>
</dbReference>
<evidence type="ECO:0000259" key="3">
    <source>
        <dbReference type="SMART" id="SM00892"/>
    </source>
</evidence>
<feature type="transmembrane region" description="Helical" evidence="1">
    <location>
        <begin position="49"/>
        <end position="69"/>
    </location>
</feature>
<dbReference type="GO" id="GO:0003676">
    <property type="term" value="F:nucleic acid binding"/>
    <property type="evidence" value="ECO:0007669"/>
    <property type="project" value="InterPro"/>
</dbReference>
<gene>
    <name evidence="4" type="primary">LOC118319250</name>
</gene>
<dbReference type="GO" id="GO:0046872">
    <property type="term" value="F:metal ion binding"/>
    <property type="evidence" value="ECO:0007669"/>
    <property type="project" value="InterPro"/>
</dbReference>
<evidence type="ECO:0000313" key="5">
    <source>
        <dbReference type="Proteomes" id="UP000694558"/>
    </source>
</evidence>
<dbReference type="Ensembl" id="ENSSMAT00000031695.2">
    <property type="protein sequence ID" value="ENSSMAP00000031309.2"/>
    <property type="gene ID" value="ENSSMAG00000019202.2"/>
</dbReference>
<dbReference type="SUPFAM" id="SSF54060">
    <property type="entry name" value="His-Me finger endonucleases"/>
    <property type="match status" value="1"/>
</dbReference>
<proteinExistence type="predicted"/>
<keyword evidence="1" id="KW-0812">Transmembrane</keyword>
<keyword evidence="1" id="KW-1133">Transmembrane helix</keyword>
<dbReference type="SMART" id="SM00477">
    <property type="entry name" value="NUC"/>
    <property type="match status" value="1"/>
</dbReference>